<dbReference type="KEGG" id="mbur:EQU24_21865"/>
<dbReference type="OrthoDB" id="9782970at2"/>
<evidence type="ECO:0000313" key="3">
    <source>
        <dbReference type="Proteomes" id="UP000305881"/>
    </source>
</evidence>
<name>A0A4P9UVV0_METBY</name>
<dbReference type="RefSeq" id="WP_017841525.1">
    <property type="nucleotide sequence ID" value="NZ_CP035467.1"/>
</dbReference>
<evidence type="ECO:0000259" key="1">
    <source>
        <dbReference type="Pfam" id="PF13640"/>
    </source>
</evidence>
<dbReference type="PANTHER" id="PTHR33099">
    <property type="entry name" value="FE2OG DIOXYGENASE DOMAIN-CONTAINING PROTEIN"/>
    <property type="match status" value="1"/>
</dbReference>
<feature type="domain" description="Prolyl 4-hydroxylase alpha subunit Fe(2+) 2OG dioxygenase" evidence="1">
    <location>
        <begin position="120"/>
        <end position="206"/>
    </location>
</feature>
<dbReference type="STRING" id="675511.GCA_000341735_03053"/>
<dbReference type="AlphaFoldDB" id="A0A4P9UVV0"/>
<dbReference type="InterPro" id="IPR044862">
    <property type="entry name" value="Pro_4_hyd_alph_FE2OG_OXY"/>
</dbReference>
<dbReference type="Pfam" id="PF13640">
    <property type="entry name" value="2OG-FeII_Oxy_3"/>
    <property type="match status" value="1"/>
</dbReference>
<reference evidence="3" key="1">
    <citation type="journal article" date="2019" name="J. Bacteriol.">
        <title>A Mutagenic Screen Identifies a TonB-Dependent Receptor Required for the Lanthanide Metal Switch in the Type I Methanotroph 'Methylotuvimicrobium buryatense' 5GB1C.</title>
        <authorList>
            <person name="Groom J.D."/>
            <person name="Ford S.M."/>
            <person name="Pesesky M.W."/>
            <person name="Lidstrom M.E."/>
        </authorList>
    </citation>
    <scope>NUCLEOTIDE SEQUENCE [LARGE SCALE GENOMIC DNA]</scope>
    <source>
        <strain evidence="3">5GB1C</strain>
    </source>
</reference>
<proteinExistence type="predicted"/>
<dbReference type="EMBL" id="CP035467">
    <property type="protein sequence ID" value="QCW84591.1"/>
    <property type="molecule type" value="Genomic_DNA"/>
</dbReference>
<protein>
    <submittedName>
        <fullName evidence="2">2OG-Fe(II) oxygenase</fullName>
    </submittedName>
</protein>
<dbReference type="Proteomes" id="UP000305881">
    <property type="component" value="Chromosome"/>
</dbReference>
<evidence type="ECO:0000313" key="2">
    <source>
        <dbReference type="EMBL" id="QCW84591.1"/>
    </source>
</evidence>
<organism evidence="2 3">
    <name type="scientific">Methylotuvimicrobium buryatense</name>
    <name type="common">Methylomicrobium buryatense</name>
    <dbReference type="NCBI Taxonomy" id="95641"/>
    <lineage>
        <taxon>Bacteria</taxon>
        <taxon>Pseudomonadati</taxon>
        <taxon>Pseudomonadota</taxon>
        <taxon>Gammaproteobacteria</taxon>
        <taxon>Methylococcales</taxon>
        <taxon>Methylococcaceae</taxon>
        <taxon>Methylotuvimicrobium</taxon>
    </lineage>
</organism>
<gene>
    <name evidence="2" type="ORF">EQU24_21865</name>
</gene>
<sequence length="760" mass="85203">MPAITEQLFECLSDIQTPGNFYATGSIDAFPPSLEVDGVGRIALPILPEQAELLIAAAERAPYGKGRETLVDTEVRRTWQIDAGQIKLSGKHWRAQLDAIVGQAAAGLGVAGEVRAELYKLLVYDAGSFFVGHRDTEKTAGMFATLVIVLPSLYRGGELRISHRQEEVTLDLYREDPSEIAFAAFYADCRHEVLPVSEGCRLTLIYNLVRPDTKAPLPQPPDYRRQQTQAASLLRDWAASLANISDRELPEKLIYPLEHAYTQAELGFDALKNADAALAEVLTEAAGKADCEIYLALVTMAESGSAEPIYTGSGRRRYWDDDDFEYEIGEVFDRFETVSEWRSIDGSQPQLPVLPFSADEFCPPEAFEQMEACDIEFQEATGNAGASFERTYRSAALVIWPRAGHLAIINQAGAKAALNQLIELCGQWENEGKPHDSDIRRNARTLAGFMLRDWLPDSFQPQGYASTTVVRDFLNLLLRLQDSEHIDRLWSIIAERGFYNKEDCSELVRASELLPWNSVVRRLESAIKIGGYKALEAGTALLAAFCWSKPEQAPALIAAAEILYQALPGDAKRFPQLQPWEIERLKITPEMAADVLESFSAIEPVLAEKTLEYMLKWPNRYNIETTLTPALLLLTGHPLPVVTRLRAVITSYLQTRIADEPVQPKDWRRHSALTCKCKDCAELSAFLDNPEQSQWTLKAPEARRSHVEEIIRRSKSDVDCATDRSHRPYSLVCTKNQASYRRHAEQHQKYRDTLAQITVD</sequence>
<dbReference type="PANTHER" id="PTHR33099:SF7">
    <property type="entry name" value="MYND-TYPE DOMAIN-CONTAINING PROTEIN"/>
    <property type="match status" value="1"/>
</dbReference>
<accession>A0A4P9UVV0</accession>
<keyword evidence="3" id="KW-1185">Reference proteome</keyword>
<dbReference type="Gene3D" id="2.60.120.620">
    <property type="entry name" value="q2cbj1_9rhob like domain"/>
    <property type="match status" value="1"/>
</dbReference>